<dbReference type="GO" id="GO:0005544">
    <property type="term" value="F:calcium-dependent phospholipid binding"/>
    <property type="evidence" value="ECO:0007669"/>
    <property type="project" value="UniProtKB-KW"/>
</dbReference>
<dbReference type="InterPro" id="IPR001464">
    <property type="entry name" value="Annexin"/>
</dbReference>
<dbReference type="GO" id="GO:0009414">
    <property type="term" value="P:response to water deprivation"/>
    <property type="evidence" value="ECO:0007669"/>
    <property type="project" value="TreeGrafter"/>
</dbReference>
<feature type="compositionally biased region" description="Low complexity" evidence="5">
    <location>
        <begin position="9"/>
        <end position="19"/>
    </location>
</feature>
<evidence type="ECO:0008006" key="8">
    <source>
        <dbReference type="Google" id="ProtNLM"/>
    </source>
</evidence>
<proteinExistence type="predicted"/>
<dbReference type="InterPro" id="IPR018502">
    <property type="entry name" value="Annexin_repeat"/>
</dbReference>
<dbReference type="SMART" id="SM00335">
    <property type="entry name" value="ANX"/>
    <property type="match status" value="3"/>
</dbReference>
<evidence type="ECO:0000313" key="6">
    <source>
        <dbReference type="EMBL" id="WVZ56975.1"/>
    </source>
</evidence>
<dbReference type="Gene3D" id="1.10.220.10">
    <property type="entry name" value="Annexin"/>
    <property type="match status" value="3"/>
</dbReference>
<sequence length="376" mass="41569">MQQFLAQVSSNSSAATTSPPASPPLPRLSRQQQQAPRRERDRDPPQSREKEAPPPMAAAAEEHQDLTRAFAGLGGLGVDEAALVSALGRWRRQPEKWAQFRRGFPGFFSASGAGMERCEDEYLRHLEAEFSRLKDAAVLWAMHPWERDARWAHHVLHHAHPPAGLVEVACTRAADDLLGARRAYHALYHRSLEEDVAYLVKDANASLLVGLVTAYRYEGARVSEDLAKEEAKALGAAVKQAAPAARLVVQDEQVVRVLATRSKPQLRATFRIFKELHGGKPLDQDLAAEPCLQEAVRCLDSPPKYYSEVIGRAFRDDADKQAKAALTRVVVSRADVDMEDIKDAYARQHGGNKLADAVANNTQGYYKEALLVMIGK</sequence>
<reference evidence="6 7" key="1">
    <citation type="submission" date="2024-02" db="EMBL/GenBank/DDBJ databases">
        <title>High-quality chromosome-scale genome assembly of Pensacola bahiagrass (Paspalum notatum Flugge var. saurae).</title>
        <authorList>
            <person name="Vega J.M."/>
            <person name="Podio M."/>
            <person name="Orjuela J."/>
            <person name="Siena L.A."/>
            <person name="Pessino S.C."/>
            <person name="Combes M.C."/>
            <person name="Mariac C."/>
            <person name="Albertini E."/>
            <person name="Pupilli F."/>
            <person name="Ortiz J.P.A."/>
            <person name="Leblanc O."/>
        </authorList>
    </citation>
    <scope>NUCLEOTIDE SEQUENCE [LARGE SCALE GENOMIC DNA]</scope>
    <source>
        <strain evidence="6">R1</strain>
        <tissue evidence="6">Leaf</tissue>
    </source>
</reference>
<dbReference type="PRINTS" id="PR00196">
    <property type="entry name" value="ANNEXIN"/>
</dbReference>
<dbReference type="GO" id="GO:0005886">
    <property type="term" value="C:plasma membrane"/>
    <property type="evidence" value="ECO:0007669"/>
    <property type="project" value="TreeGrafter"/>
</dbReference>
<dbReference type="GO" id="GO:0009409">
    <property type="term" value="P:response to cold"/>
    <property type="evidence" value="ECO:0007669"/>
    <property type="project" value="TreeGrafter"/>
</dbReference>
<name>A0AAQ3PUB0_PASNO</name>
<dbReference type="AlphaFoldDB" id="A0AAQ3PUB0"/>
<dbReference type="InterPro" id="IPR037104">
    <property type="entry name" value="Annexin_sf"/>
</dbReference>
<feature type="compositionally biased region" description="Basic and acidic residues" evidence="5">
    <location>
        <begin position="36"/>
        <end position="52"/>
    </location>
</feature>
<organism evidence="6 7">
    <name type="scientific">Paspalum notatum var. saurae</name>
    <dbReference type="NCBI Taxonomy" id="547442"/>
    <lineage>
        <taxon>Eukaryota</taxon>
        <taxon>Viridiplantae</taxon>
        <taxon>Streptophyta</taxon>
        <taxon>Embryophyta</taxon>
        <taxon>Tracheophyta</taxon>
        <taxon>Spermatophyta</taxon>
        <taxon>Magnoliopsida</taxon>
        <taxon>Liliopsida</taxon>
        <taxon>Poales</taxon>
        <taxon>Poaceae</taxon>
        <taxon>PACMAD clade</taxon>
        <taxon>Panicoideae</taxon>
        <taxon>Andropogonodae</taxon>
        <taxon>Paspaleae</taxon>
        <taxon>Paspalinae</taxon>
        <taxon>Paspalum</taxon>
    </lineage>
</organism>
<dbReference type="PROSITE" id="PS51897">
    <property type="entry name" value="ANNEXIN_2"/>
    <property type="match status" value="1"/>
</dbReference>
<dbReference type="PANTHER" id="PTHR10502:SF232">
    <property type="entry name" value="ANNEXIN"/>
    <property type="match status" value="1"/>
</dbReference>
<dbReference type="GO" id="GO:0001786">
    <property type="term" value="F:phosphatidylserine binding"/>
    <property type="evidence" value="ECO:0007669"/>
    <property type="project" value="TreeGrafter"/>
</dbReference>
<dbReference type="Pfam" id="PF00191">
    <property type="entry name" value="Annexin"/>
    <property type="match status" value="1"/>
</dbReference>
<evidence type="ECO:0000256" key="3">
    <source>
        <dbReference type="ARBA" id="ARBA00023216"/>
    </source>
</evidence>
<dbReference type="GO" id="GO:0009408">
    <property type="term" value="P:response to heat"/>
    <property type="evidence" value="ECO:0007669"/>
    <property type="project" value="TreeGrafter"/>
</dbReference>
<keyword evidence="3" id="KW-0041">Annexin</keyword>
<keyword evidence="4" id="KW-0111">Calcium/phospholipid-binding</keyword>
<dbReference type="SUPFAM" id="SSF47874">
    <property type="entry name" value="Annexin"/>
    <property type="match status" value="1"/>
</dbReference>
<accession>A0AAQ3PUB0</accession>
<protein>
    <recommendedName>
        <fullName evidence="8">Annexin</fullName>
    </recommendedName>
</protein>
<dbReference type="FunFam" id="1.10.220.10:FF:000014">
    <property type="entry name" value="annexin D4"/>
    <property type="match status" value="1"/>
</dbReference>
<evidence type="ECO:0000256" key="1">
    <source>
        <dbReference type="ARBA" id="ARBA00022737"/>
    </source>
</evidence>
<dbReference type="Proteomes" id="UP001341281">
    <property type="component" value="Chromosome 02"/>
</dbReference>
<keyword evidence="1" id="KW-0677">Repeat</keyword>
<evidence type="ECO:0000256" key="4">
    <source>
        <dbReference type="ARBA" id="ARBA00023302"/>
    </source>
</evidence>
<dbReference type="GO" id="GO:0005509">
    <property type="term" value="F:calcium ion binding"/>
    <property type="evidence" value="ECO:0007669"/>
    <property type="project" value="InterPro"/>
</dbReference>
<feature type="region of interest" description="Disordered" evidence="5">
    <location>
        <begin position="1"/>
        <end position="61"/>
    </location>
</feature>
<dbReference type="PANTHER" id="PTHR10502">
    <property type="entry name" value="ANNEXIN"/>
    <property type="match status" value="1"/>
</dbReference>
<dbReference type="GO" id="GO:0005737">
    <property type="term" value="C:cytoplasm"/>
    <property type="evidence" value="ECO:0007669"/>
    <property type="project" value="TreeGrafter"/>
</dbReference>
<evidence type="ECO:0000256" key="5">
    <source>
        <dbReference type="SAM" id="MobiDB-lite"/>
    </source>
</evidence>
<dbReference type="EMBL" id="CP144746">
    <property type="protein sequence ID" value="WVZ56975.1"/>
    <property type="molecule type" value="Genomic_DNA"/>
</dbReference>
<evidence type="ECO:0000256" key="2">
    <source>
        <dbReference type="ARBA" id="ARBA00022837"/>
    </source>
</evidence>
<keyword evidence="7" id="KW-1185">Reference proteome</keyword>
<gene>
    <name evidence="6" type="ORF">U9M48_007431</name>
</gene>
<dbReference type="GO" id="GO:0009651">
    <property type="term" value="P:response to salt stress"/>
    <property type="evidence" value="ECO:0007669"/>
    <property type="project" value="TreeGrafter"/>
</dbReference>
<evidence type="ECO:0000313" key="7">
    <source>
        <dbReference type="Proteomes" id="UP001341281"/>
    </source>
</evidence>
<keyword evidence="2" id="KW-0106">Calcium</keyword>